<dbReference type="KEGG" id="dfa:DFA_02395"/>
<dbReference type="EMBL" id="GL883016">
    <property type="protein sequence ID" value="EGG19148.1"/>
    <property type="molecule type" value="Genomic_DNA"/>
</dbReference>
<evidence type="ECO:0000313" key="1">
    <source>
        <dbReference type="EMBL" id="EGG19148.1"/>
    </source>
</evidence>
<name>F4PZB9_CACFS</name>
<dbReference type="GeneID" id="14871083"/>
<dbReference type="AlphaFoldDB" id="F4PZB9"/>
<dbReference type="Proteomes" id="UP000007797">
    <property type="component" value="Unassembled WGS sequence"/>
</dbReference>
<dbReference type="SUPFAM" id="SSF52058">
    <property type="entry name" value="L domain-like"/>
    <property type="match status" value="1"/>
</dbReference>
<proteinExistence type="predicted"/>
<protein>
    <submittedName>
        <fullName evidence="1">Uncharacterized protein</fullName>
    </submittedName>
</protein>
<gene>
    <name evidence="1" type="ORF">DFA_02395</name>
</gene>
<organism evidence="1 2">
    <name type="scientific">Cavenderia fasciculata</name>
    <name type="common">Slime mold</name>
    <name type="synonym">Dictyostelium fasciculatum</name>
    <dbReference type="NCBI Taxonomy" id="261658"/>
    <lineage>
        <taxon>Eukaryota</taxon>
        <taxon>Amoebozoa</taxon>
        <taxon>Evosea</taxon>
        <taxon>Eumycetozoa</taxon>
        <taxon>Dictyostelia</taxon>
        <taxon>Acytosteliales</taxon>
        <taxon>Cavenderiaceae</taxon>
        <taxon>Cavenderia</taxon>
    </lineage>
</organism>
<dbReference type="RefSeq" id="XP_004366781.1">
    <property type="nucleotide sequence ID" value="XM_004366724.1"/>
</dbReference>
<sequence>MNCVCSSNSMSSESLLSMSIFNSTRFFSELNVSRGGISIILIERDVRLIGKIPGSRLQTIKFLKDRKDSSFNDMNLLSFKKVISSLKRLIQFKEIGGPITSKGEISQQFKATATRFKLKSFKDIMANSISNPQQNDWITSNREQDTSNIETVLVKDHEYKLIDSHLYNIPSIETLFISYQNLNELDLTSISRLPNLQRLSVRTIRVILGAHISLKSLKLCTNAVNSLINLDLTRFVSLTAFSSRGLLSNIGAGSFPISITSLNLRSTDMLLRDTFLSLTSLVTLKIQLPIQQTHNVTNQLPCIDLFNLNNLTKFRIKYFSQDPNYNIEIRVPPSIKMLNLESRSVCIPSQYEMPLLEELYVQRSVLIVGKVSLSSCPLIKLLSIGHCFDAIPTNMIPSTIEKLRIYKHTNDNILEKVIFPSSLTHLSVLGIYIEPVQLPLTLIKLKQRINESSLHKNNDNYPPHLETLNFFDIQGDFKINIPPITKDLSISLNPNLDSNSLQIYSISTRINKPTIDQSQQWLPINTTHLTCFLKDSRYYRMMAFRLDEVINHTNVRYLTLSLYRSKLQFSIQRLDSDNKSVLVLERQTLTGGIITQRKSSNNQQQQLYDPIYLQLS</sequence>
<evidence type="ECO:0000313" key="2">
    <source>
        <dbReference type="Proteomes" id="UP000007797"/>
    </source>
</evidence>
<keyword evidence="2" id="KW-1185">Reference proteome</keyword>
<reference evidence="2" key="1">
    <citation type="journal article" date="2011" name="Genome Res.">
        <title>Phylogeny-wide analysis of social amoeba genomes highlights ancient origins for complex intercellular communication.</title>
        <authorList>
            <person name="Heidel A.J."/>
            <person name="Lawal H.M."/>
            <person name="Felder M."/>
            <person name="Schilde C."/>
            <person name="Helps N.R."/>
            <person name="Tunggal B."/>
            <person name="Rivero F."/>
            <person name="John U."/>
            <person name="Schleicher M."/>
            <person name="Eichinger L."/>
            <person name="Platzer M."/>
            <person name="Noegel A.A."/>
            <person name="Schaap P."/>
            <person name="Gloeckner G."/>
        </authorList>
    </citation>
    <scope>NUCLEOTIDE SEQUENCE [LARGE SCALE GENOMIC DNA]</scope>
    <source>
        <strain evidence="2">SH3</strain>
    </source>
</reference>
<accession>F4PZB9</accession>